<dbReference type="Proteomes" id="UP000314294">
    <property type="component" value="Unassembled WGS sequence"/>
</dbReference>
<evidence type="ECO:0000313" key="2">
    <source>
        <dbReference type="EMBL" id="TNN40860.1"/>
    </source>
</evidence>
<feature type="region of interest" description="Disordered" evidence="1">
    <location>
        <begin position="1"/>
        <end position="26"/>
    </location>
</feature>
<dbReference type="EMBL" id="SRLO01001153">
    <property type="protein sequence ID" value="TNN40860.1"/>
    <property type="molecule type" value="Genomic_DNA"/>
</dbReference>
<protein>
    <submittedName>
        <fullName evidence="2">Uncharacterized protein</fullName>
    </submittedName>
</protein>
<keyword evidence="3" id="KW-1185">Reference proteome</keyword>
<dbReference type="AlphaFoldDB" id="A0A4Z2FIV9"/>
<reference evidence="2 3" key="1">
    <citation type="submission" date="2019-03" db="EMBL/GenBank/DDBJ databases">
        <title>First draft genome of Liparis tanakae, snailfish: a comprehensive survey of snailfish specific genes.</title>
        <authorList>
            <person name="Kim W."/>
            <person name="Song I."/>
            <person name="Jeong J.-H."/>
            <person name="Kim D."/>
            <person name="Kim S."/>
            <person name="Ryu S."/>
            <person name="Song J.Y."/>
            <person name="Lee S.K."/>
        </authorList>
    </citation>
    <scope>NUCLEOTIDE SEQUENCE [LARGE SCALE GENOMIC DNA]</scope>
    <source>
        <tissue evidence="2">Muscle</tissue>
    </source>
</reference>
<organism evidence="2 3">
    <name type="scientific">Liparis tanakae</name>
    <name type="common">Tanaka's snailfish</name>
    <dbReference type="NCBI Taxonomy" id="230148"/>
    <lineage>
        <taxon>Eukaryota</taxon>
        <taxon>Metazoa</taxon>
        <taxon>Chordata</taxon>
        <taxon>Craniata</taxon>
        <taxon>Vertebrata</taxon>
        <taxon>Euteleostomi</taxon>
        <taxon>Actinopterygii</taxon>
        <taxon>Neopterygii</taxon>
        <taxon>Teleostei</taxon>
        <taxon>Neoteleostei</taxon>
        <taxon>Acanthomorphata</taxon>
        <taxon>Eupercaria</taxon>
        <taxon>Perciformes</taxon>
        <taxon>Cottioidei</taxon>
        <taxon>Cottales</taxon>
        <taxon>Liparidae</taxon>
        <taxon>Liparis</taxon>
    </lineage>
</organism>
<name>A0A4Z2FIV9_9TELE</name>
<gene>
    <name evidence="2" type="ORF">EYF80_048965</name>
</gene>
<evidence type="ECO:0000313" key="3">
    <source>
        <dbReference type="Proteomes" id="UP000314294"/>
    </source>
</evidence>
<evidence type="ECO:0000256" key="1">
    <source>
        <dbReference type="SAM" id="MobiDB-lite"/>
    </source>
</evidence>
<comment type="caution">
    <text evidence="2">The sequence shown here is derived from an EMBL/GenBank/DDBJ whole genome shotgun (WGS) entry which is preliminary data.</text>
</comment>
<sequence length="123" mass="13521">MTMLRAAGTTSNVFTLRGRPHRSLGPGGVPGVGGHGGAFRLAVDHQRDVVLPVLRTKDSSYAKRCGRTFDFNDFMHHSRRTCWALACSKLPRCSTSSAKVGRSVGRSSQQSNMVWYLRATIVR</sequence>
<proteinExistence type="predicted"/>
<accession>A0A4Z2FIV9</accession>